<dbReference type="Pfam" id="PF02518">
    <property type="entry name" value="HATPase_c"/>
    <property type="match status" value="1"/>
</dbReference>
<dbReference type="GO" id="GO:0000155">
    <property type="term" value="F:phosphorelay sensor kinase activity"/>
    <property type="evidence" value="ECO:0007669"/>
    <property type="project" value="InterPro"/>
</dbReference>
<evidence type="ECO:0000256" key="3">
    <source>
        <dbReference type="ARBA" id="ARBA00012438"/>
    </source>
</evidence>
<keyword evidence="4" id="KW-1003">Cell membrane</keyword>
<keyword evidence="5" id="KW-0597">Phosphoprotein</keyword>
<dbReference type="GO" id="GO:0005886">
    <property type="term" value="C:plasma membrane"/>
    <property type="evidence" value="ECO:0007669"/>
    <property type="project" value="UniProtKB-SubCell"/>
</dbReference>
<evidence type="ECO:0000256" key="4">
    <source>
        <dbReference type="ARBA" id="ARBA00022475"/>
    </source>
</evidence>
<dbReference type="SMART" id="SM00304">
    <property type="entry name" value="HAMP"/>
    <property type="match status" value="1"/>
</dbReference>
<dbReference type="EMBL" id="BARU01027437">
    <property type="protein sequence ID" value="GAH74160.1"/>
    <property type="molecule type" value="Genomic_DNA"/>
</dbReference>
<dbReference type="GO" id="GO:0005524">
    <property type="term" value="F:ATP binding"/>
    <property type="evidence" value="ECO:0007669"/>
    <property type="project" value="UniProtKB-KW"/>
</dbReference>
<evidence type="ECO:0000256" key="6">
    <source>
        <dbReference type="ARBA" id="ARBA00022679"/>
    </source>
</evidence>
<dbReference type="InterPro" id="IPR005467">
    <property type="entry name" value="His_kinase_dom"/>
</dbReference>
<comment type="subcellular location">
    <subcellularLocation>
        <location evidence="2">Cell membrane</location>
        <topology evidence="2">Multi-pass membrane protein</topology>
    </subcellularLocation>
</comment>
<dbReference type="Gene3D" id="1.10.287.130">
    <property type="match status" value="1"/>
</dbReference>
<evidence type="ECO:0000259" key="15">
    <source>
        <dbReference type="PROSITE" id="PS50885"/>
    </source>
</evidence>
<dbReference type="InterPro" id="IPR036097">
    <property type="entry name" value="HisK_dim/P_sf"/>
</dbReference>
<evidence type="ECO:0000256" key="2">
    <source>
        <dbReference type="ARBA" id="ARBA00004651"/>
    </source>
</evidence>
<keyword evidence="6" id="KW-0808">Transferase</keyword>
<dbReference type="InterPro" id="IPR003594">
    <property type="entry name" value="HATPase_dom"/>
</dbReference>
<evidence type="ECO:0000256" key="9">
    <source>
        <dbReference type="ARBA" id="ARBA00022777"/>
    </source>
</evidence>
<evidence type="ECO:0000256" key="10">
    <source>
        <dbReference type="ARBA" id="ARBA00022840"/>
    </source>
</evidence>
<dbReference type="Gene3D" id="3.30.565.10">
    <property type="entry name" value="Histidine kinase-like ATPase, C-terminal domain"/>
    <property type="match status" value="1"/>
</dbReference>
<dbReference type="SMART" id="SM00388">
    <property type="entry name" value="HisKA"/>
    <property type="match status" value="1"/>
</dbReference>
<dbReference type="Gene3D" id="6.10.340.10">
    <property type="match status" value="1"/>
</dbReference>
<dbReference type="PANTHER" id="PTHR45528">
    <property type="entry name" value="SENSOR HISTIDINE KINASE CPXA"/>
    <property type="match status" value="1"/>
</dbReference>
<dbReference type="InterPro" id="IPR003661">
    <property type="entry name" value="HisK_dim/P_dom"/>
</dbReference>
<feature type="domain" description="Histidine kinase" evidence="14">
    <location>
        <begin position="75"/>
        <end position="243"/>
    </location>
</feature>
<dbReference type="PROSITE" id="PS50885">
    <property type="entry name" value="HAMP"/>
    <property type="match status" value="1"/>
</dbReference>
<dbReference type="InterPro" id="IPR036890">
    <property type="entry name" value="HATPase_C_sf"/>
</dbReference>
<evidence type="ECO:0000256" key="11">
    <source>
        <dbReference type="ARBA" id="ARBA00022989"/>
    </source>
</evidence>
<keyword evidence="12" id="KW-0902">Two-component regulatory system</keyword>
<sequence length="259" mass="30025">MIIIMSVSGGFLVLRRMLRQINFITRNVKEIDEKRLHLRLNLKGKDAISNMAQVFDNMLDKIEASFKKQKQFIQNTSHELNTPLTIIKTKIDVLKQKKSITKKECMETIELVDSEIMRLSKITEELLTLSELEENVNKANLSQINIKRILEKMLKLFKNQISSKNLKLETSFDGDFKILGSKIQIEQVLFNLIDNAVKYSTPRKEIEISLSNDKDNKLLILDITNISEIIKEEDLPYIFDHLYFLIPNITHITTATTNS</sequence>
<reference evidence="16" key="1">
    <citation type="journal article" date="2014" name="Front. Microbiol.">
        <title>High frequency of phylogenetically diverse reductive dehalogenase-homologous genes in deep subseafloor sedimentary metagenomes.</title>
        <authorList>
            <person name="Kawai M."/>
            <person name="Futagami T."/>
            <person name="Toyoda A."/>
            <person name="Takaki Y."/>
            <person name="Nishi S."/>
            <person name="Hori S."/>
            <person name="Arai W."/>
            <person name="Tsubouchi T."/>
            <person name="Morono Y."/>
            <person name="Uchiyama I."/>
            <person name="Ito T."/>
            <person name="Fujiyama A."/>
            <person name="Inagaki F."/>
            <person name="Takami H."/>
        </authorList>
    </citation>
    <scope>NUCLEOTIDE SEQUENCE</scope>
    <source>
        <strain evidence="16">Expedition CK06-06</strain>
    </source>
</reference>
<evidence type="ECO:0000313" key="16">
    <source>
        <dbReference type="EMBL" id="GAH74160.1"/>
    </source>
</evidence>
<gene>
    <name evidence="16" type="ORF">S03H2_43923</name>
</gene>
<dbReference type="AlphaFoldDB" id="X1IY30"/>
<evidence type="ECO:0000256" key="5">
    <source>
        <dbReference type="ARBA" id="ARBA00022553"/>
    </source>
</evidence>
<keyword evidence="10" id="KW-0067">ATP-binding</keyword>
<dbReference type="InterPro" id="IPR050398">
    <property type="entry name" value="HssS/ArlS-like"/>
</dbReference>
<evidence type="ECO:0000256" key="8">
    <source>
        <dbReference type="ARBA" id="ARBA00022741"/>
    </source>
</evidence>
<protein>
    <recommendedName>
        <fullName evidence="3">histidine kinase</fullName>
        <ecNumber evidence="3">2.7.13.3</ecNumber>
    </recommendedName>
</protein>
<keyword evidence="8" id="KW-0547">Nucleotide-binding</keyword>
<evidence type="ECO:0000256" key="7">
    <source>
        <dbReference type="ARBA" id="ARBA00022692"/>
    </source>
</evidence>
<evidence type="ECO:0000259" key="14">
    <source>
        <dbReference type="PROSITE" id="PS50109"/>
    </source>
</evidence>
<feature type="domain" description="HAMP" evidence="15">
    <location>
        <begin position="15"/>
        <end position="67"/>
    </location>
</feature>
<keyword evidence="11" id="KW-1133">Transmembrane helix</keyword>
<comment type="caution">
    <text evidence="16">The sequence shown here is derived from an EMBL/GenBank/DDBJ whole genome shotgun (WGS) entry which is preliminary data.</text>
</comment>
<dbReference type="InterPro" id="IPR003660">
    <property type="entry name" value="HAMP_dom"/>
</dbReference>
<keyword evidence="7" id="KW-0812">Transmembrane</keyword>
<organism evidence="16">
    <name type="scientific">marine sediment metagenome</name>
    <dbReference type="NCBI Taxonomy" id="412755"/>
    <lineage>
        <taxon>unclassified sequences</taxon>
        <taxon>metagenomes</taxon>
        <taxon>ecological metagenomes</taxon>
    </lineage>
</organism>
<dbReference type="Pfam" id="PF00512">
    <property type="entry name" value="HisKA"/>
    <property type="match status" value="1"/>
</dbReference>
<name>X1IY30_9ZZZZ</name>
<dbReference type="CDD" id="cd00082">
    <property type="entry name" value="HisKA"/>
    <property type="match status" value="1"/>
</dbReference>
<accession>X1IY30</accession>
<dbReference type="SUPFAM" id="SSF55874">
    <property type="entry name" value="ATPase domain of HSP90 chaperone/DNA topoisomerase II/histidine kinase"/>
    <property type="match status" value="1"/>
</dbReference>
<evidence type="ECO:0000256" key="13">
    <source>
        <dbReference type="ARBA" id="ARBA00023136"/>
    </source>
</evidence>
<comment type="catalytic activity">
    <reaction evidence="1">
        <text>ATP + protein L-histidine = ADP + protein N-phospho-L-histidine.</text>
        <dbReference type="EC" id="2.7.13.3"/>
    </reaction>
</comment>
<proteinExistence type="predicted"/>
<evidence type="ECO:0000256" key="1">
    <source>
        <dbReference type="ARBA" id="ARBA00000085"/>
    </source>
</evidence>
<evidence type="ECO:0000256" key="12">
    <source>
        <dbReference type="ARBA" id="ARBA00023012"/>
    </source>
</evidence>
<dbReference type="EC" id="2.7.13.3" evidence="3"/>
<feature type="non-terminal residue" evidence="16">
    <location>
        <position position="259"/>
    </location>
</feature>
<dbReference type="SUPFAM" id="SSF47384">
    <property type="entry name" value="Homodimeric domain of signal transducing histidine kinase"/>
    <property type="match status" value="1"/>
</dbReference>
<dbReference type="PANTHER" id="PTHR45528:SF1">
    <property type="entry name" value="SENSOR HISTIDINE KINASE CPXA"/>
    <property type="match status" value="1"/>
</dbReference>
<keyword evidence="13" id="KW-0472">Membrane</keyword>
<dbReference type="PROSITE" id="PS50109">
    <property type="entry name" value="HIS_KIN"/>
    <property type="match status" value="1"/>
</dbReference>
<keyword evidence="9" id="KW-0418">Kinase</keyword>
<dbReference type="CDD" id="cd00075">
    <property type="entry name" value="HATPase"/>
    <property type="match status" value="1"/>
</dbReference>